<dbReference type="Pfam" id="PF00374">
    <property type="entry name" value="NiFeSe_Hases"/>
    <property type="match status" value="1"/>
</dbReference>
<protein>
    <submittedName>
        <fullName evidence="6">Sulfhydrogenase subunit alpha</fullName>
        <ecNumber evidence="6">1.12.1.5</ecNumber>
    </submittedName>
</protein>
<sequence>MDRLENMNTFIPVVEVGSISGAADRLGVAKSAVSRRLKELEGHLGVELFHRTTRKMNLTDTGRTYYHQAVRNWMMCRPAYSSKHNIIARATEIYYGLLEAVRLLEDYERPASATVEVMPRAGSAYGCTEAPRGLLRHRYEIDNDGIITYARLVPPTSQNQARIEKDLRLSLETLGIDNDETTLRQHAEQVIRNYDLCISCATHFLDLTVARK</sequence>
<dbReference type="SUPFAM" id="SSF56762">
    <property type="entry name" value="HydB/Nqo4-like"/>
    <property type="match status" value="1"/>
</dbReference>
<dbReference type="EC" id="1.12.1.5" evidence="6"/>
<dbReference type="InterPro" id="IPR029014">
    <property type="entry name" value="NiFe-Hase_large"/>
</dbReference>
<dbReference type="AlphaFoldDB" id="A0A3B1A4B1"/>
<dbReference type="GO" id="GO:0003700">
    <property type="term" value="F:DNA-binding transcription factor activity"/>
    <property type="evidence" value="ECO:0007669"/>
    <property type="project" value="InterPro"/>
</dbReference>
<dbReference type="GO" id="GO:0016491">
    <property type="term" value="F:oxidoreductase activity"/>
    <property type="evidence" value="ECO:0007669"/>
    <property type="project" value="UniProtKB-KW"/>
</dbReference>
<evidence type="ECO:0000313" key="6">
    <source>
        <dbReference type="EMBL" id="VAW87746.1"/>
    </source>
</evidence>
<dbReference type="PANTHER" id="PTHR43600">
    <property type="entry name" value="COENZYME F420 HYDROGENASE, SUBUNIT ALPHA"/>
    <property type="match status" value="1"/>
</dbReference>
<dbReference type="InterPro" id="IPR001501">
    <property type="entry name" value="Ni-dep_hyd_lsu"/>
</dbReference>
<evidence type="ECO:0000256" key="4">
    <source>
        <dbReference type="ARBA" id="ARBA00023163"/>
    </source>
</evidence>
<dbReference type="PROSITE" id="PS50931">
    <property type="entry name" value="HTH_LYSR"/>
    <property type="match status" value="1"/>
</dbReference>
<evidence type="ECO:0000256" key="3">
    <source>
        <dbReference type="ARBA" id="ARBA00023125"/>
    </source>
</evidence>
<dbReference type="Pfam" id="PF00126">
    <property type="entry name" value="HTH_1"/>
    <property type="match status" value="1"/>
</dbReference>
<keyword evidence="2" id="KW-0805">Transcription regulation</keyword>
<dbReference type="SUPFAM" id="SSF46785">
    <property type="entry name" value="Winged helix' DNA-binding domain"/>
    <property type="match status" value="1"/>
</dbReference>
<dbReference type="PRINTS" id="PR00039">
    <property type="entry name" value="HTHLYSR"/>
</dbReference>
<keyword evidence="3" id="KW-0238">DNA-binding</keyword>
<organism evidence="6">
    <name type="scientific">hydrothermal vent metagenome</name>
    <dbReference type="NCBI Taxonomy" id="652676"/>
    <lineage>
        <taxon>unclassified sequences</taxon>
        <taxon>metagenomes</taxon>
        <taxon>ecological metagenomes</taxon>
    </lineage>
</organism>
<dbReference type="Gene3D" id="1.10.645.10">
    <property type="entry name" value="Cytochrome-c3 Hydrogenase, chain B"/>
    <property type="match status" value="1"/>
</dbReference>
<dbReference type="EMBL" id="UOFO01000130">
    <property type="protein sequence ID" value="VAW87746.1"/>
    <property type="molecule type" value="Genomic_DNA"/>
</dbReference>
<reference evidence="6" key="1">
    <citation type="submission" date="2018-06" db="EMBL/GenBank/DDBJ databases">
        <authorList>
            <person name="Zhirakovskaya E."/>
        </authorList>
    </citation>
    <scope>NUCLEOTIDE SEQUENCE</scope>
</reference>
<evidence type="ECO:0000259" key="5">
    <source>
        <dbReference type="PROSITE" id="PS50931"/>
    </source>
</evidence>
<accession>A0A3B1A4B1</accession>
<keyword evidence="4" id="KW-0804">Transcription</keyword>
<feature type="domain" description="HTH lysR-type" evidence="5">
    <location>
        <begin position="1"/>
        <end position="59"/>
    </location>
</feature>
<keyword evidence="6" id="KW-0560">Oxidoreductase</keyword>
<evidence type="ECO:0000256" key="1">
    <source>
        <dbReference type="ARBA" id="ARBA00009437"/>
    </source>
</evidence>
<gene>
    <name evidence="6" type="ORF">MNBD_GAMMA16-1257</name>
</gene>
<name>A0A3B1A4B1_9ZZZZ</name>
<dbReference type="InterPro" id="IPR000847">
    <property type="entry name" value="LysR_HTH_N"/>
</dbReference>
<dbReference type="FunFam" id="1.10.10.10:FF:000001">
    <property type="entry name" value="LysR family transcriptional regulator"/>
    <property type="match status" value="1"/>
</dbReference>
<dbReference type="GO" id="GO:0003677">
    <property type="term" value="F:DNA binding"/>
    <property type="evidence" value="ECO:0007669"/>
    <property type="project" value="UniProtKB-KW"/>
</dbReference>
<proteinExistence type="inferred from homology"/>
<dbReference type="GO" id="GO:0016151">
    <property type="term" value="F:nickel cation binding"/>
    <property type="evidence" value="ECO:0007669"/>
    <property type="project" value="InterPro"/>
</dbReference>
<dbReference type="InterPro" id="IPR036390">
    <property type="entry name" value="WH_DNA-bd_sf"/>
</dbReference>
<dbReference type="PANTHER" id="PTHR43600:SF4">
    <property type="entry name" value="CYTOSOLIC NIFE-HYDROGENASE, ALPHA SUBUNIT"/>
    <property type="match status" value="1"/>
</dbReference>
<comment type="similarity">
    <text evidence="1">Belongs to the LysR transcriptional regulatory family.</text>
</comment>
<evidence type="ECO:0000256" key="2">
    <source>
        <dbReference type="ARBA" id="ARBA00023015"/>
    </source>
</evidence>